<dbReference type="EC" id="3.4.-.-" evidence="3"/>
<proteinExistence type="predicted"/>
<dbReference type="PANTHER" id="PTHR21666">
    <property type="entry name" value="PEPTIDASE-RELATED"/>
    <property type="match status" value="1"/>
</dbReference>
<reference evidence="3" key="1">
    <citation type="submission" date="2023-07" db="EMBL/GenBank/DDBJ databases">
        <authorList>
            <person name="Kim M.K."/>
        </authorList>
    </citation>
    <scope>NUCLEOTIDE SEQUENCE</scope>
    <source>
        <strain evidence="3">CA1-15</strain>
    </source>
</reference>
<dbReference type="CDD" id="cd12797">
    <property type="entry name" value="M23_peptidase"/>
    <property type="match status" value="1"/>
</dbReference>
<evidence type="ECO:0000313" key="4">
    <source>
        <dbReference type="Proteomes" id="UP001176468"/>
    </source>
</evidence>
<sequence>MFLRDELGIEDAGGTATLSFGRALVPVAKPTGAEAFRAYLAKTDWVPDLGARIGTAEWWRGALTCTALVAGACLLSPGRGHPVMGDVAAPLSGTEWDEARAQSITPLAYGANSGRRMAANDLVAPLLETPERPAIELSAAYGSGDSFSGVLQRAGVSESDSDAAVALISNAVSLEEIKPGTQIDITLGRRENKKVARPLDALSFRARFDLNLSLARAGKALALARQVIAIDHTPLRIQGLVGSSLYRSARAAGAPAKAVEDYIRGIASRTAIGGLGSDDKFDMTIGQDRAATGEVRLGALEYAGLFRSSGKTLRLMRWERDGREQWFDASGQTEQSGAMGMPVAGHVTSNFGLRVHPILGYTKMHKGMDIGAPWGSPIHAAMDGVVQFAGRTGGYGNFVKLASGGNIATGYGHMSRIAVRNGERVARGQVIGYVGSTGLSTGPHLHWEVWKNGISVNPRSVSMASVIQLGGEELREFKARLAELTSVKPGGR</sequence>
<dbReference type="PANTHER" id="PTHR21666:SF289">
    <property type="entry name" value="L-ALA--D-GLU ENDOPEPTIDASE"/>
    <property type="match status" value="1"/>
</dbReference>
<gene>
    <name evidence="3" type="ORF">Q5H94_03305</name>
</gene>
<keyword evidence="1" id="KW-0732">Signal</keyword>
<dbReference type="EMBL" id="JAUQSZ010000002">
    <property type="protein sequence ID" value="MDO7841340.1"/>
    <property type="molecule type" value="Genomic_DNA"/>
</dbReference>
<feature type="domain" description="M23ase beta-sheet core" evidence="2">
    <location>
        <begin position="363"/>
        <end position="458"/>
    </location>
</feature>
<evidence type="ECO:0000256" key="1">
    <source>
        <dbReference type="ARBA" id="ARBA00022729"/>
    </source>
</evidence>
<dbReference type="InterPro" id="IPR011055">
    <property type="entry name" value="Dup_hybrid_motif"/>
</dbReference>
<evidence type="ECO:0000313" key="3">
    <source>
        <dbReference type="EMBL" id="MDO7841340.1"/>
    </source>
</evidence>
<accession>A0ABT8ZWE4</accession>
<dbReference type="GO" id="GO:0016787">
    <property type="term" value="F:hydrolase activity"/>
    <property type="evidence" value="ECO:0007669"/>
    <property type="project" value="UniProtKB-KW"/>
</dbReference>
<evidence type="ECO:0000259" key="2">
    <source>
        <dbReference type="Pfam" id="PF01551"/>
    </source>
</evidence>
<dbReference type="Pfam" id="PF01551">
    <property type="entry name" value="Peptidase_M23"/>
    <property type="match status" value="1"/>
</dbReference>
<dbReference type="SUPFAM" id="SSF51261">
    <property type="entry name" value="Duplicated hybrid motif"/>
    <property type="match status" value="1"/>
</dbReference>
<dbReference type="Proteomes" id="UP001176468">
    <property type="component" value="Unassembled WGS sequence"/>
</dbReference>
<organism evidence="3 4">
    <name type="scientific">Sphingomonas immobilis</name>
    <dbReference type="NCBI Taxonomy" id="3063997"/>
    <lineage>
        <taxon>Bacteria</taxon>
        <taxon>Pseudomonadati</taxon>
        <taxon>Pseudomonadota</taxon>
        <taxon>Alphaproteobacteria</taxon>
        <taxon>Sphingomonadales</taxon>
        <taxon>Sphingomonadaceae</taxon>
        <taxon>Sphingomonas</taxon>
    </lineage>
</organism>
<dbReference type="Gene3D" id="3.10.450.350">
    <property type="match status" value="1"/>
</dbReference>
<protein>
    <submittedName>
        <fullName evidence="3">M23 family metallopeptidase</fullName>
        <ecNumber evidence="3">3.4.-.-</ecNumber>
    </submittedName>
</protein>
<name>A0ABT8ZWE4_9SPHN</name>
<comment type="caution">
    <text evidence="3">The sequence shown here is derived from an EMBL/GenBank/DDBJ whole genome shotgun (WGS) entry which is preliminary data.</text>
</comment>
<dbReference type="InterPro" id="IPR050570">
    <property type="entry name" value="Cell_wall_metabolism_enzyme"/>
</dbReference>
<keyword evidence="4" id="KW-1185">Reference proteome</keyword>
<keyword evidence="3" id="KW-0378">Hydrolase</keyword>
<dbReference type="Gene3D" id="2.70.70.10">
    <property type="entry name" value="Glucose Permease (Domain IIA)"/>
    <property type="match status" value="1"/>
</dbReference>
<dbReference type="InterPro" id="IPR016047">
    <property type="entry name" value="M23ase_b-sheet_dom"/>
</dbReference>